<reference evidence="5 6" key="1">
    <citation type="submission" date="2019-09" db="EMBL/GenBank/DDBJ databases">
        <title>In-depth cultivation of the pig gut microbiome towards novel bacterial diversity and tailored functional studies.</title>
        <authorList>
            <person name="Wylensek D."/>
            <person name="Hitch T.C.A."/>
            <person name="Clavel T."/>
        </authorList>
    </citation>
    <scope>NUCLEOTIDE SEQUENCE [LARGE SCALE GENOMIC DNA]</scope>
    <source>
        <strain evidence="5 6">WCA3-693-APC-4?</strain>
    </source>
</reference>
<evidence type="ECO:0000313" key="5">
    <source>
        <dbReference type="EMBL" id="MSU03206.1"/>
    </source>
</evidence>
<dbReference type="PANTHER" id="PTHR37829">
    <property type="entry name" value="PHAGE-LIKE ELEMENT PBSX PROTEIN XKDT"/>
    <property type="match status" value="1"/>
</dbReference>
<dbReference type="RefSeq" id="WP_154442771.1">
    <property type="nucleotide sequence ID" value="NZ_VUNQ01000059.1"/>
</dbReference>
<dbReference type="PANTHER" id="PTHR37829:SF3">
    <property type="entry name" value="PROTEIN JAYE-RELATED"/>
    <property type="match status" value="1"/>
</dbReference>
<dbReference type="InterPro" id="IPR058530">
    <property type="entry name" value="Baseplate_J-like_C"/>
</dbReference>
<feature type="domain" description="Baseplate J-like C-terminal" evidence="4">
    <location>
        <begin position="278"/>
        <end position="362"/>
    </location>
</feature>
<dbReference type="InterPro" id="IPR006949">
    <property type="entry name" value="Barrel_Baseplate_J-like"/>
</dbReference>
<sequence length="364" mass="40521">MENREEILKRILSNIPDKYDKSEGLFPYDFSKATAIEFENKNRGIQEVANKLDIENLSGKELERFIHQRTGITRKLATKATTIVTISGQEGARISKGDFVGADTVNFISTEDKTIDDMGQITVLVECEVPGIIGNVPARAIKYFPISIAGLTNVTNLESVKNGYDAESDFDLRQRYYERIRIPATSGNKYHYLNWAKEVVGVGDARVIPLWNGDNTVKVIVIDSNKKPASEDLISRVQEYIDPKGEYINNRWATWGTGAGQAPIGAFCTAISAASKDINISATITKDEGYLLEQIKSNIEENITNYLKKIAFKKNLVSYAQIGSLVLNVDGVLDYMDLRVNEELENIIIGNEEVAILGEVILNE</sequence>
<dbReference type="Proteomes" id="UP000469523">
    <property type="component" value="Unassembled WGS sequence"/>
</dbReference>
<proteinExistence type="inferred from homology"/>
<feature type="domain" description="Baseplate protein J-like barrel" evidence="2">
    <location>
        <begin position="84"/>
        <end position="163"/>
    </location>
</feature>
<protein>
    <submittedName>
        <fullName evidence="5">Baseplate J/gp47 family protein</fullName>
    </submittedName>
</protein>
<evidence type="ECO:0000259" key="3">
    <source>
        <dbReference type="Pfam" id="PF26078"/>
    </source>
</evidence>
<evidence type="ECO:0000256" key="1">
    <source>
        <dbReference type="ARBA" id="ARBA00038087"/>
    </source>
</evidence>
<gene>
    <name evidence="5" type="ORF">FYJ83_17230</name>
</gene>
<feature type="domain" description="Baseplate J-like central" evidence="3">
    <location>
        <begin position="184"/>
        <end position="271"/>
    </location>
</feature>
<evidence type="ECO:0000259" key="4">
    <source>
        <dbReference type="Pfam" id="PF26079"/>
    </source>
</evidence>
<dbReference type="EMBL" id="VUNQ01000059">
    <property type="protein sequence ID" value="MSU03206.1"/>
    <property type="molecule type" value="Genomic_DNA"/>
</dbReference>
<dbReference type="Pfam" id="PF26078">
    <property type="entry name" value="Baseplate_J_M"/>
    <property type="match status" value="1"/>
</dbReference>
<organism evidence="5 6">
    <name type="scientific">Tissierella pigra</name>
    <dbReference type="NCBI Taxonomy" id="2607614"/>
    <lineage>
        <taxon>Bacteria</taxon>
        <taxon>Bacillati</taxon>
        <taxon>Bacillota</taxon>
        <taxon>Tissierellia</taxon>
        <taxon>Tissierellales</taxon>
        <taxon>Tissierellaceae</taxon>
        <taxon>Tissierella</taxon>
    </lineage>
</organism>
<comment type="caution">
    <text evidence="5">The sequence shown here is derived from an EMBL/GenBank/DDBJ whole genome shotgun (WGS) entry which is preliminary data.</text>
</comment>
<evidence type="ECO:0000259" key="2">
    <source>
        <dbReference type="Pfam" id="PF04865"/>
    </source>
</evidence>
<dbReference type="InterPro" id="IPR058531">
    <property type="entry name" value="Baseplate_J_M"/>
</dbReference>
<keyword evidence="6" id="KW-1185">Reference proteome</keyword>
<evidence type="ECO:0000313" key="6">
    <source>
        <dbReference type="Proteomes" id="UP000469523"/>
    </source>
</evidence>
<name>A0A6N7XNY6_9FIRM</name>
<accession>A0A6N7XNY6</accession>
<dbReference type="InterPro" id="IPR052399">
    <property type="entry name" value="Phage_Baseplate_Assmbl_Protein"/>
</dbReference>
<dbReference type="Pfam" id="PF26079">
    <property type="entry name" value="Baseplate_J_C"/>
    <property type="match status" value="1"/>
</dbReference>
<dbReference type="AlphaFoldDB" id="A0A6N7XNY6"/>
<comment type="similarity">
    <text evidence="1">Belongs to the Mu gp47/PBSX XkdT family.</text>
</comment>
<dbReference type="Pfam" id="PF04865">
    <property type="entry name" value="Baseplate_J"/>
    <property type="match status" value="1"/>
</dbReference>